<dbReference type="EMBL" id="JAXLQG010000009">
    <property type="protein sequence ID" value="KAK5535831.1"/>
    <property type="molecule type" value="Genomic_DNA"/>
</dbReference>
<proteinExistence type="inferred from homology"/>
<dbReference type="InterPro" id="IPR000462">
    <property type="entry name" value="CDP-OH_P_trans"/>
</dbReference>
<dbReference type="Pfam" id="PF01066">
    <property type="entry name" value="CDP-OH_P_transf"/>
    <property type="match status" value="1"/>
</dbReference>
<reference evidence="3 4" key="1">
    <citation type="submission" date="2023-06" db="EMBL/GenBank/DDBJ databases">
        <title>Black Yeasts Isolated from many extreme environments.</title>
        <authorList>
            <person name="Coleine C."/>
            <person name="Stajich J.E."/>
            <person name="Selbmann L."/>
        </authorList>
    </citation>
    <scope>NUCLEOTIDE SEQUENCE [LARGE SCALE GENOMIC DNA]</scope>
    <source>
        <strain evidence="3 4">CCFEE 5887</strain>
    </source>
</reference>
<evidence type="ECO:0000256" key="2">
    <source>
        <dbReference type="RuleBase" id="RU003750"/>
    </source>
</evidence>
<evidence type="ECO:0000256" key="1">
    <source>
        <dbReference type="ARBA" id="ARBA00022679"/>
    </source>
</evidence>
<protein>
    <recommendedName>
        <fullName evidence="5">CDP-alcohol phosphatidyltransferase</fullName>
    </recommendedName>
</protein>
<keyword evidence="4" id="KW-1185">Reference proteome</keyword>
<dbReference type="Proteomes" id="UP001345827">
    <property type="component" value="Unassembled WGS sequence"/>
</dbReference>
<evidence type="ECO:0000313" key="4">
    <source>
        <dbReference type="Proteomes" id="UP001345827"/>
    </source>
</evidence>
<organism evidence="3 4">
    <name type="scientific">Vermiconidia calcicola</name>
    <dbReference type="NCBI Taxonomy" id="1690605"/>
    <lineage>
        <taxon>Eukaryota</taxon>
        <taxon>Fungi</taxon>
        <taxon>Dikarya</taxon>
        <taxon>Ascomycota</taxon>
        <taxon>Pezizomycotina</taxon>
        <taxon>Dothideomycetes</taxon>
        <taxon>Dothideomycetidae</taxon>
        <taxon>Mycosphaerellales</taxon>
        <taxon>Extremaceae</taxon>
        <taxon>Vermiconidia</taxon>
    </lineage>
</organism>
<keyword evidence="1 2" id="KW-0808">Transferase</keyword>
<dbReference type="GO" id="GO:0008654">
    <property type="term" value="P:phospholipid biosynthetic process"/>
    <property type="evidence" value="ECO:0007669"/>
    <property type="project" value="InterPro"/>
</dbReference>
<gene>
    <name evidence="3" type="ORF">LTR25_005733</name>
</gene>
<comment type="similarity">
    <text evidence="2">Belongs to the CDP-alcohol phosphatidyltransferase class-I family.</text>
</comment>
<dbReference type="InterPro" id="IPR048254">
    <property type="entry name" value="CDP_ALCOHOL_P_TRANSF_CS"/>
</dbReference>
<dbReference type="GO" id="GO:0016020">
    <property type="term" value="C:membrane"/>
    <property type="evidence" value="ECO:0007669"/>
    <property type="project" value="InterPro"/>
</dbReference>
<name>A0AAV9Q4P7_9PEZI</name>
<accession>A0AAV9Q4P7</accession>
<comment type="caution">
    <text evidence="3">The sequence shown here is derived from an EMBL/GenBank/DDBJ whole genome shotgun (WGS) entry which is preliminary data.</text>
</comment>
<evidence type="ECO:0000313" key="3">
    <source>
        <dbReference type="EMBL" id="KAK5535831.1"/>
    </source>
</evidence>
<dbReference type="PROSITE" id="PS00379">
    <property type="entry name" value="CDP_ALCOHOL_P_TRANSF"/>
    <property type="match status" value="1"/>
</dbReference>
<sequence length="358" mass="39074">MSTSGSTIYILYNANASLLGKLNYVCRKITAPSDSSPCAACDLTHGGLHLDESAAWTKTKSRIHADVKQLHRDELTPDIREYIKANSIKYPVVLGKSPQPQSPLKVLLDSSTLSKISTDHSAFLSLLSNRAEEERIPLTIDNPQRVKDDIFRPAVQFIPQAVTPGHLTFGAFVAGLAACLCAASARPFLSSWAVYLWLLNRVLDCLDGAVARARDQTSDCGGFMDLLSDFIIYSLIPISVSYGLVQRGMVAEPATNLWLPVSLLEASFHLNNFVLFYLAAVSSQKGSEELTSVTMKPAPIEGFESGVIFTLMLAFPRTLQNLSWGMALGVGFGITTRVWQITDVFSVIERKAGLVKES</sequence>
<dbReference type="InterPro" id="IPR043130">
    <property type="entry name" value="CDP-OH_PTrfase_TM_dom"/>
</dbReference>
<dbReference type="AlphaFoldDB" id="A0AAV9Q4P7"/>
<evidence type="ECO:0008006" key="5">
    <source>
        <dbReference type="Google" id="ProtNLM"/>
    </source>
</evidence>
<dbReference type="GO" id="GO:0016780">
    <property type="term" value="F:phosphotransferase activity, for other substituted phosphate groups"/>
    <property type="evidence" value="ECO:0007669"/>
    <property type="project" value="InterPro"/>
</dbReference>
<dbReference type="Gene3D" id="1.20.120.1760">
    <property type="match status" value="1"/>
</dbReference>